<sequence length="898" mass="101685">MATSDNNAGPKSLLHLLATDIAKELKSDKIISAQQFAQKLHEHAQSISEMVGLIQKQALSDAGFMKFRESYLVDAHAISSNPSIDTLWKFSFGSLSPISYAILAIMSFLEPGNIPQELFMPKAPKHQPQSLQFSSDSATKFTEEAEQLLNLSLVKQDSTTGSFSLDRLVQAAFRKFMTPKQKQDAFRDATILVANAFPQRNTQVATLYLEWDRCAPYLKHVISLKECFRQEHASDSSFVATRLYCNLSNMCQRYLLELHNHAELQDLVAVNYLAIASLPQEQAVGLRASLTSHKGQSLVFVGKPEEGMEYLEQSYEIRRDDVPFDPRESAWAASNVAMGLATLNRFEEAIKWYNIAQDHFMGWAKEQTGQEWELPADVTCYGGSIYFWARQIETARTLISEAKRRAEAEQPFSWAVLAQVHFALGNVKRFDREYKEAEDHYMEAQNLCSEGGQMRSNPFGASCMYRLGCTALDRGDVQAAIKHLRDALAVTETRKATMVAEHARVLFKLSEALKQDPRRSEEAGRKREQAENLLKQLPSYAGDLSKESTYDRMVVMSPSVHDLPSNYRTSIFYHNSDVRNKEEIGGYHVLLTMTSTGILFTNKGSAYNSQGLSSLDPKTVPEHPTSAILNSLDRLKSKSLASSLLPSSPQSTKRSPTKRVVQGLANLGKKVLRPPKADTNKSPMYLLIVDKYGRIPLLTLERRRYLEPSQPMQNGPLIEARFKLQTFRANFTRDIPELKFHRGQAQVNIVVGYLMSPCSPDLEQSPTTQFVRHSHASLRAWKEYQEMSRSQSSRAHRRLNVVEARRRVRRNNKVIQDFNALWDTWVSEQKPEVQTAARRRQARDELHGEAGDLFRDLYHSMLVACDGEIEKRQDIAEALILQYPSSFPGFVTKPPNIQ</sequence>
<comment type="caution">
    <text evidence="1">The sequence shown here is derived from an EMBL/GenBank/DDBJ whole genome shotgun (WGS) entry which is preliminary data.</text>
</comment>
<evidence type="ECO:0000313" key="1">
    <source>
        <dbReference type="EMBL" id="KAJ8132131.1"/>
    </source>
</evidence>
<keyword evidence="2" id="KW-1185">Reference proteome</keyword>
<organism evidence="1 2">
    <name type="scientific">Lasiodiplodia mahajangana</name>
    <dbReference type="NCBI Taxonomy" id="1108764"/>
    <lineage>
        <taxon>Eukaryota</taxon>
        <taxon>Fungi</taxon>
        <taxon>Dikarya</taxon>
        <taxon>Ascomycota</taxon>
        <taxon>Pezizomycotina</taxon>
        <taxon>Dothideomycetes</taxon>
        <taxon>Dothideomycetes incertae sedis</taxon>
        <taxon>Botryosphaeriales</taxon>
        <taxon>Botryosphaeriaceae</taxon>
        <taxon>Lasiodiplodia</taxon>
    </lineage>
</organism>
<reference evidence="1" key="1">
    <citation type="submission" date="2022-12" db="EMBL/GenBank/DDBJ databases">
        <title>Genome Sequence of Lasiodiplodia mahajangana.</title>
        <authorList>
            <person name="Buettner E."/>
        </authorList>
    </citation>
    <scope>NUCLEOTIDE SEQUENCE</scope>
    <source>
        <strain evidence="1">VT137</strain>
    </source>
</reference>
<evidence type="ECO:0000313" key="2">
    <source>
        <dbReference type="Proteomes" id="UP001153332"/>
    </source>
</evidence>
<dbReference type="Proteomes" id="UP001153332">
    <property type="component" value="Unassembled WGS sequence"/>
</dbReference>
<protein>
    <submittedName>
        <fullName evidence="1">Uncharacterized protein</fullName>
    </submittedName>
</protein>
<proteinExistence type="predicted"/>
<accession>A0ACC2JXE9</accession>
<dbReference type="EMBL" id="JAPUUL010000176">
    <property type="protein sequence ID" value="KAJ8132131.1"/>
    <property type="molecule type" value="Genomic_DNA"/>
</dbReference>
<name>A0ACC2JXE9_9PEZI</name>
<gene>
    <name evidence="1" type="ORF">O1611_g1492</name>
</gene>